<reference evidence="1" key="1">
    <citation type="journal article" date="2015" name="Nature">
        <title>Complex archaea that bridge the gap between prokaryotes and eukaryotes.</title>
        <authorList>
            <person name="Spang A."/>
            <person name="Saw J.H."/>
            <person name="Jorgensen S.L."/>
            <person name="Zaremba-Niedzwiedzka K."/>
            <person name="Martijn J."/>
            <person name="Lind A.E."/>
            <person name="van Eijk R."/>
            <person name="Schleper C."/>
            <person name="Guy L."/>
            <person name="Ettema T.J."/>
        </authorList>
    </citation>
    <scope>NUCLEOTIDE SEQUENCE</scope>
</reference>
<evidence type="ECO:0008006" key="2">
    <source>
        <dbReference type="Google" id="ProtNLM"/>
    </source>
</evidence>
<name>A0A0F9VIP1_9ZZZZ</name>
<dbReference type="Pfam" id="PF01202">
    <property type="entry name" value="SKI"/>
    <property type="match status" value="1"/>
</dbReference>
<dbReference type="InterPro" id="IPR031322">
    <property type="entry name" value="Shikimate/glucono_kinase"/>
</dbReference>
<comment type="caution">
    <text evidence="1">The sequence shown here is derived from an EMBL/GenBank/DDBJ whole genome shotgun (WGS) entry which is preliminary data.</text>
</comment>
<accession>A0A0F9VIP1</accession>
<gene>
    <name evidence="1" type="ORF">LCGC14_0478470</name>
</gene>
<sequence>MIYILIGEMGVGKNYIGKMLANQLGCNFFDGDDALPANLKKKVANFQSLTLDEIEGFVKNNLIPQIEKEKSDKIDLVVAQALYRSDHRDIITAHFGQRLLSRVKWVYVKPPSLFTHMGRLFSRDKGLRWALLGLLSKPFFQKPAIPIWTIENTTGMKIVVF</sequence>
<dbReference type="AlphaFoldDB" id="A0A0F9VIP1"/>
<dbReference type="SUPFAM" id="SSF52540">
    <property type="entry name" value="P-loop containing nucleoside triphosphate hydrolases"/>
    <property type="match status" value="1"/>
</dbReference>
<organism evidence="1">
    <name type="scientific">marine sediment metagenome</name>
    <dbReference type="NCBI Taxonomy" id="412755"/>
    <lineage>
        <taxon>unclassified sequences</taxon>
        <taxon>metagenomes</taxon>
        <taxon>ecological metagenomes</taxon>
    </lineage>
</organism>
<proteinExistence type="predicted"/>
<protein>
    <recommendedName>
        <fullName evidence="2">Shikimate kinase</fullName>
    </recommendedName>
</protein>
<dbReference type="EMBL" id="LAZR01000517">
    <property type="protein sequence ID" value="KKN65708.1"/>
    <property type="molecule type" value="Genomic_DNA"/>
</dbReference>
<dbReference type="InterPro" id="IPR027417">
    <property type="entry name" value="P-loop_NTPase"/>
</dbReference>
<dbReference type="Gene3D" id="3.40.50.300">
    <property type="entry name" value="P-loop containing nucleotide triphosphate hydrolases"/>
    <property type="match status" value="1"/>
</dbReference>
<evidence type="ECO:0000313" key="1">
    <source>
        <dbReference type="EMBL" id="KKN65708.1"/>
    </source>
</evidence>